<keyword evidence="2" id="KW-1185">Reference proteome</keyword>
<organism evidence="1 2">
    <name type="scientific">Lacticaseibacillus mingshuiensis</name>
    <dbReference type="NCBI Taxonomy" id="2799574"/>
    <lineage>
        <taxon>Bacteria</taxon>
        <taxon>Bacillati</taxon>
        <taxon>Bacillota</taxon>
        <taxon>Bacilli</taxon>
        <taxon>Lactobacillales</taxon>
        <taxon>Lactobacillaceae</taxon>
        <taxon>Lacticaseibacillus</taxon>
    </lineage>
</organism>
<comment type="caution">
    <text evidence="1">The sequence shown here is derived from an EMBL/GenBank/DDBJ whole genome shotgun (WGS) entry which is preliminary data.</text>
</comment>
<dbReference type="Proteomes" id="UP001597196">
    <property type="component" value="Unassembled WGS sequence"/>
</dbReference>
<sequence>MTNKHPAPILVLLRGNSSSGKTYLANQLQEALGTNACLLISQDVMRREIMHANDHAATQRPPCSKRWSARLRVIILLSSSKVSSGAMFTAICWYI</sequence>
<dbReference type="RefSeq" id="WP_203626256.1">
    <property type="nucleotide sequence ID" value="NZ_BOLQ01000003.1"/>
</dbReference>
<proteinExistence type="predicted"/>
<evidence type="ECO:0000313" key="2">
    <source>
        <dbReference type="Proteomes" id="UP001597196"/>
    </source>
</evidence>
<evidence type="ECO:0000313" key="1">
    <source>
        <dbReference type="EMBL" id="MFD1429327.1"/>
    </source>
</evidence>
<protein>
    <submittedName>
        <fullName evidence="1">AAA family ATPase</fullName>
    </submittedName>
</protein>
<accession>A0ABW4CEU7</accession>
<dbReference type="Pfam" id="PF13671">
    <property type="entry name" value="AAA_33"/>
    <property type="match status" value="1"/>
</dbReference>
<reference evidence="2" key="1">
    <citation type="journal article" date="2019" name="Int. J. Syst. Evol. Microbiol.">
        <title>The Global Catalogue of Microorganisms (GCM) 10K type strain sequencing project: providing services to taxonomists for standard genome sequencing and annotation.</title>
        <authorList>
            <consortium name="The Broad Institute Genomics Platform"/>
            <consortium name="The Broad Institute Genome Sequencing Center for Infectious Disease"/>
            <person name="Wu L."/>
            <person name="Ma J."/>
        </authorList>
    </citation>
    <scope>NUCLEOTIDE SEQUENCE [LARGE SCALE GENOMIC DNA]</scope>
    <source>
        <strain evidence="2">CCM 8980</strain>
    </source>
</reference>
<dbReference type="EMBL" id="JBHTOC010000004">
    <property type="protein sequence ID" value="MFD1429327.1"/>
    <property type="molecule type" value="Genomic_DNA"/>
</dbReference>
<dbReference type="SUPFAM" id="SSF52540">
    <property type="entry name" value="P-loop containing nucleoside triphosphate hydrolases"/>
    <property type="match status" value="1"/>
</dbReference>
<dbReference type="Gene3D" id="3.40.50.300">
    <property type="entry name" value="P-loop containing nucleotide triphosphate hydrolases"/>
    <property type="match status" value="1"/>
</dbReference>
<dbReference type="InterPro" id="IPR027417">
    <property type="entry name" value="P-loop_NTPase"/>
</dbReference>
<gene>
    <name evidence="1" type="ORF">ACFQ4P_03565</name>
</gene>
<name>A0ABW4CEU7_9LACO</name>